<evidence type="ECO:0000313" key="2">
    <source>
        <dbReference type="Proteomes" id="UP000523161"/>
    </source>
</evidence>
<dbReference type="Proteomes" id="UP000523161">
    <property type="component" value="Unassembled WGS sequence"/>
</dbReference>
<gene>
    <name evidence="1" type="ORF">HRH59_13580</name>
</gene>
<organism evidence="1 2">
    <name type="scientific">Rheinheimera lutimaris</name>
    <dbReference type="NCBI Taxonomy" id="2740584"/>
    <lineage>
        <taxon>Bacteria</taxon>
        <taxon>Pseudomonadati</taxon>
        <taxon>Pseudomonadota</taxon>
        <taxon>Gammaproteobacteria</taxon>
        <taxon>Chromatiales</taxon>
        <taxon>Chromatiaceae</taxon>
        <taxon>Rheinheimera</taxon>
    </lineage>
</organism>
<comment type="caution">
    <text evidence="1">The sequence shown here is derived from an EMBL/GenBank/DDBJ whole genome shotgun (WGS) entry which is preliminary data.</text>
</comment>
<sequence length="191" mass="21471">MRFGNVVATGLVLVAALAVLPLQAAAWGGNEQKIVSLFTEQGDKAESAGLSLALRRVERNDLYMQAGISYQRIALNATPAGYADGRVRPVFIYGRVGMDWWLSPYIQAGLDINDSLFYWLNSADDNCCHVMAKTGLEVKLHDNLRLELYGNWYSLRYQTGYEPAMFPDYQDRTHYSRFSRTTLGAQLSLVF</sequence>
<keyword evidence="2" id="KW-1185">Reference proteome</keyword>
<protein>
    <recommendedName>
        <fullName evidence="3">Outer membrane protein beta-barrel domain-containing protein</fullName>
    </recommendedName>
</protein>
<accession>A0A7Y5ASN5</accession>
<evidence type="ECO:0008006" key="3">
    <source>
        <dbReference type="Google" id="ProtNLM"/>
    </source>
</evidence>
<dbReference type="RefSeq" id="WP_173501819.1">
    <property type="nucleotide sequence ID" value="NZ_JABSOD010000014.1"/>
</dbReference>
<reference evidence="1 2" key="1">
    <citation type="submission" date="2020-06" db="EMBL/GenBank/DDBJ databases">
        <title>Rheinheimera sp. nov., a marine bacterium isolated from coastal.</title>
        <authorList>
            <person name="Yu Q."/>
            <person name="Qi Y."/>
            <person name="Pu J."/>
        </authorList>
    </citation>
    <scope>NUCLEOTIDE SEQUENCE [LARGE SCALE GENOMIC DNA]</scope>
    <source>
        <strain evidence="1 2">YQF-2</strain>
    </source>
</reference>
<name>A0A7Y5ASN5_9GAMM</name>
<proteinExistence type="predicted"/>
<dbReference type="AlphaFoldDB" id="A0A7Y5ASN5"/>
<dbReference type="EMBL" id="JABSOD010000014">
    <property type="protein sequence ID" value="NRQ43579.1"/>
    <property type="molecule type" value="Genomic_DNA"/>
</dbReference>
<evidence type="ECO:0000313" key="1">
    <source>
        <dbReference type="EMBL" id="NRQ43579.1"/>
    </source>
</evidence>